<accession>A0ABS2P771</accession>
<dbReference type="PANTHER" id="PTHR37823:SF4">
    <property type="entry name" value="MENAQUINOL-CYTOCHROME C REDUCTASE CYTOCHROME B_C SUBUNIT"/>
    <property type="match status" value="1"/>
</dbReference>
<dbReference type="RefSeq" id="WP_042358263.1">
    <property type="nucleotide sequence ID" value="NZ_JAFBEC010000001.1"/>
</dbReference>
<keyword evidence="8" id="KW-0732">Signal</keyword>
<dbReference type="InterPro" id="IPR009056">
    <property type="entry name" value="Cyt_c-like_dom"/>
</dbReference>
<evidence type="ECO:0000256" key="1">
    <source>
        <dbReference type="ARBA" id="ARBA00022448"/>
    </source>
</evidence>
<dbReference type="SUPFAM" id="SSF46626">
    <property type="entry name" value="Cytochrome c"/>
    <property type="match status" value="1"/>
</dbReference>
<dbReference type="PROSITE" id="PS51007">
    <property type="entry name" value="CYTC"/>
    <property type="match status" value="1"/>
</dbReference>
<sequence length="115" mass="11659">MKKLLLITGALAFILGGCGGADDTEDPAMDDDGAMEEEAADDGGSVSAEEGMALYEQNCMSCHGGDFEGMSGPALEGYSEDEVLAAIEEGPGSMPADIVTGEDADAVAKYVAEEG</sequence>
<feature type="domain" description="Cytochrome c" evidence="9">
    <location>
        <begin position="46"/>
        <end position="115"/>
    </location>
</feature>
<keyword evidence="11" id="KW-1185">Reference proteome</keyword>
<reference evidence="10 11" key="1">
    <citation type="submission" date="2021-01" db="EMBL/GenBank/DDBJ databases">
        <title>Genomic Encyclopedia of Type Strains, Phase IV (KMG-IV): sequencing the most valuable type-strain genomes for metagenomic binning, comparative biology and taxonomic classification.</title>
        <authorList>
            <person name="Goeker M."/>
        </authorList>
    </citation>
    <scope>NUCLEOTIDE SEQUENCE [LARGE SCALE GENOMIC DNA]</scope>
    <source>
        <strain evidence="10 11">DSM 25540</strain>
    </source>
</reference>
<keyword evidence="4" id="KW-0249">Electron transport</keyword>
<evidence type="ECO:0000313" key="11">
    <source>
        <dbReference type="Proteomes" id="UP000741863"/>
    </source>
</evidence>
<feature type="signal peptide" evidence="8">
    <location>
        <begin position="1"/>
        <end position="21"/>
    </location>
</feature>
<dbReference type="Proteomes" id="UP000741863">
    <property type="component" value="Unassembled WGS sequence"/>
</dbReference>
<evidence type="ECO:0000259" key="9">
    <source>
        <dbReference type="PROSITE" id="PS51007"/>
    </source>
</evidence>
<evidence type="ECO:0000313" key="10">
    <source>
        <dbReference type="EMBL" id="MBM7631263.1"/>
    </source>
</evidence>
<keyword evidence="2 6" id="KW-0349">Heme</keyword>
<dbReference type="PROSITE" id="PS51257">
    <property type="entry name" value="PROKAR_LIPOPROTEIN"/>
    <property type="match status" value="1"/>
</dbReference>
<dbReference type="InterPro" id="IPR036909">
    <property type="entry name" value="Cyt_c-like_dom_sf"/>
</dbReference>
<dbReference type="InterPro" id="IPR012218">
    <property type="entry name" value="Cyt_c_BACSU-c550-type"/>
</dbReference>
<evidence type="ECO:0000256" key="8">
    <source>
        <dbReference type="SAM" id="SignalP"/>
    </source>
</evidence>
<evidence type="ECO:0000256" key="4">
    <source>
        <dbReference type="ARBA" id="ARBA00022982"/>
    </source>
</evidence>
<evidence type="ECO:0000256" key="2">
    <source>
        <dbReference type="ARBA" id="ARBA00022617"/>
    </source>
</evidence>
<dbReference type="PANTHER" id="PTHR37823">
    <property type="entry name" value="CYTOCHROME C-553-LIKE"/>
    <property type="match status" value="1"/>
</dbReference>
<feature type="region of interest" description="Disordered" evidence="7">
    <location>
        <begin position="18"/>
        <end position="50"/>
    </location>
</feature>
<organism evidence="10 11">
    <name type="scientific">Geomicrobium sediminis</name>
    <dbReference type="NCBI Taxonomy" id="1347788"/>
    <lineage>
        <taxon>Bacteria</taxon>
        <taxon>Bacillati</taxon>
        <taxon>Bacillota</taxon>
        <taxon>Bacilli</taxon>
        <taxon>Bacillales</taxon>
        <taxon>Geomicrobium</taxon>
    </lineage>
</organism>
<dbReference type="EMBL" id="JAFBEC010000001">
    <property type="protein sequence ID" value="MBM7631263.1"/>
    <property type="molecule type" value="Genomic_DNA"/>
</dbReference>
<keyword evidence="3 6" id="KW-0479">Metal-binding</keyword>
<feature type="compositionally biased region" description="Acidic residues" evidence="7">
    <location>
        <begin position="22"/>
        <end position="41"/>
    </location>
</feature>
<feature type="chain" id="PRO_5046463869" evidence="8">
    <location>
        <begin position="22"/>
        <end position="115"/>
    </location>
</feature>
<comment type="caution">
    <text evidence="10">The sequence shown here is derived from an EMBL/GenBank/DDBJ whole genome shotgun (WGS) entry which is preliminary data.</text>
</comment>
<proteinExistence type="predicted"/>
<dbReference type="Gene3D" id="1.10.760.10">
    <property type="entry name" value="Cytochrome c-like domain"/>
    <property type="match status" value="1"/>
</dbReference>
<name>A0ABS2P771_9BACL</name>
<protein>
    <submittedName>
        <fullName evidence="10">Mono/diheme cytochrome c family protein</fullName>
    </submittedName>
</protein>
<evidence type="ECO:0000256" key="6">
    <source>
        <dbReference type="PROSITE-ProRule" id="PRU00433"/>
    </source>
</evidence>
<dbReference type="Pfam" id="PF13442">
    <property type="entry name" value="Cytochrome_CBB3"/>
    <property type="match status" value="1"/>
</dbReference>
<gene>
    <name evidence="10" type="ORF">JOD17_000354</name>
</gene>
<evidence type="ECO:0000256" key="7">
    <source>
        <dbReference type="SAM" id="MobiDB-lite"/>
    </source>
</evidence>
<keyword evidence="5 6" id="KW-0408">Iron</keyword>
<dbReference type="PIRSF" id="PIRSF000025">
    <property type="entry name" value="Cytc_Bsub_c550"/>
    <property type="match status" value="1"/>
</dbReference>
<dbReference type="InterPro" id="IPR051811">
    <property type="entry name" value="Cytochrome_c550/c551-like"/>
</dbReference>
<keyword evidence="1" id="KW-0813">Transport</keyword>
<evidence type="ECO:0000256" key="5">
    <source>
        <dbReference type="ARBA" id="ARBA00023004"/>
    </source>
</evidence>
<evidence type="ECO:0000256" key="3">
    <source>
        <dbReference type="ARBA" id="ARBA00022723"/>
    </source>
</evidence>